<feature type="region of interest" description="Disordered" evidence="1">
    <location>
        <begin position="280"/>
        <end position="543"/>
    </location>
</feature>
<organism evidence="2 3">
    <name type="scientific">Saxophila tyrrhenica</name>
    <dbReference type="NCBI Taxonomy" id="1690608"/>
    <lineage>
        <taxon>Eukaryota</taxon>
        <taxon>Fungi</taxon>
        <taxon>Dikarya</taxon>
        <taxon>Ascomycota</taxon>
        <taxon>Pezizomycotina</taxon>
        <taxon>Dothideomycetes</taxon>
        <taxon>Dothideomycetidae</taxon>
        <taxon>Mycosphaerellales</taxon>
        <taxon>Extremaceae</taxon>
        <taxon>Saxophila</taxon>
    </lineage>
</organism>
<sequence>MAEDGFVDIDDDNAFEWLYVEDDYPLADELAETQIPSPGFINAEHELAVISDFDPYEYFMDTEYGDNEYWDNSRTGASPTGEKRKRSAAAPKTAEKRRKLSSEYDNVVFVPMAERIRPRDRAPTDPKTLRPFALLPDWRTRFSKTSGEIEEKPMPVDMKKAAESKDSDVSPQALRRKDATETAGENEDEWEDEEEEPAEGAATEDLQAQLASLDPEMVKAILKQRMGDAGLEGMDEGAFMQTISKMLSGEGNADDAAGDLANSLLGQATAGNDSALTGWLSQQGVSLDEAKEGEEDEGEEIEVAQPSARAGRRVVKASPHDSAIGGSKGGRKQMAMHGSSPSSARKRSAPEEAQDASGSSKKRRVVSEVTGGVAAPRVEEKESITVGSAAPSELEDSIAVAPASSGNDDSIAVAQAKTSDTVADGAESENEGITVATSKKANTKAAKNNKATSKASKPDTAPQVTDADEPDDTIEVSSKKPAPAAAKQTRKRKADAEVEAEDGGSASTGTRQKRQARKVAAPKAADDEAAGRRTRSTRAKVGK</sequence>
<evidence type="ECO:0000313" key="2">
    <source>
        <dbReference type="EMBL" id="KAK5170628.1"/>
    </source>
</evidence>
<dbReference type="AlphaFoldDB" id="A0AAV9PFE0"/>
<dbReference type="Proteomes" id="UP001337655">
    <property type="component" value="Unassembled WGS sequence"/>
</dbReference>
<dbReference type="EMBL" id="JAVRRT010000007">
    <property type="protein sequence ID" value="KAK5170628.1"/>
    <property type="molecule type" value="Genomic_DNA"/>
</dbReference>
<feature type="compositionally biased region" description="Basic and acidic residues" evidence="1">
    <location>
        <begin position="147"/>
        <end position="168"/>
    </location>
</feature>
<evidence type="ECO:0000256" key="1">
    <source>
        <dbReference type="SAM" id="MobiDB-lite"/>
    </source>
</evidence>
<comment type="caution">
    <text evidence="2">The sequence shown here is derived from an EMBL/GenBank/DDBJ whole genome shotgun (WGS) entry which is preliminary data.</text>
</comment>
<feature type="compositionally biased region" description="Acidic residues" evidence="1">
    <location>
        <begin position="184"/>
        <end position="198"/>
    </location>
</feature>
<feature type="compositionally biased region" description="Low complexity" evidence="1">
    <location>
        <begin position="436"/>
        <end position="455"/>
    </location>
</feature>
<reference evidence="2 3" key="1">
    <citation type="submission" date="2023-08" db="EMBL/GenBank/DDBJ databases">
        <title>Black Yeasts Isolated from many extreme environments.</title>
        <authorList>
            <person name="Coleine C."/>
            <person name="Stajich J.E."/>
            <person name="Selbmann L."/>
        </authorList>
    </citation>
    <scope>NUCLEOTIDE SEQUENCE [LARGE SCALE GENOMIC DNA]</scope>
    <source>
        <strain evidence="2 3">CCFEE 5935</strain>
    </source>
</reference>
<keyword evidence="3" id="KW-1185">Reference proteome</keyword>
<name>A0AAV9PFE0_9PEZI</name>
<feature type="compositionally biased region" description="Basic residues" evidence="1">
    <location>
        <begin position="532"/>
        <end position="543"/>
    </location>
</feature>
<protein>
    <submittedName>
        <fullName evidence="2">Uncharacterized protein</fullName>
    </submittedName>
</protein>
<gene>
    <name evidence="2" type="ORF">LTR77_005217</name>
</gene>
<accession>A0AAV9PFE0</accession>
<proteinExistence type="predicted"/>
<dbReference type="RefSeq" id="XP_064659826.1">
    <property type="nucleotide sequence ID" value="XM_064802465.1"/>
</dbReference>
<feature type="compositionally biased region" description="Acidic residues" evidence="1">
    <location>
        <begin position="291"/>
        <end position="302"/>
    </location>
</feature>
<feature type="region of interest" description="Disordered" evidence="1">
    <location>
        <begin position="69"/>
        <end position="100"/>
    </location>
</feature>
<feature type="region of interest" description="Disordered" evidence="1">
    <location>
        <begin position="144"/>
        <end position="211"/>
    </location>
</feature>
<dbReference type="GeneID" id="89926561"/>
<evidence type="ECO:0000313" key="3">
    <source>
        <dbReference type="Proteomes" id="UP001337655"/>
    </source>
</evidence>